<protein>
    <recommendedName>
        <fullName evidence="4">Glycosyltransferase RgtA/B/C/D-like domain-containing protein</fullName>
    </recommendedName>
</protein>
<feature type="transmembrane region" description="Helical" evidence="1">
    <location>
        <begin position="288"/>
        <end position="304"/>
    </location>
</feature>
<keyword evidence="1" id="KW-1133">Transmembrane helix</keyword>
<feature type="transmembrane region" description="Helical" evidence="1">
    <location>
        <begin position="60"/>
        <end position="78"/>
    </location>
</feature>
<name>A0A0G0F2P9_9BACT</name>
<feature type="transmembrane region" description="Helical" evidence="1">
    <location>
        <begin position="165"/>
        <end position="186"/>
    </location>
</feature>
<dbReference type="EMBL" id="LBSA01000035">
    <property type="protein sequence ID" value="KKQ07900.1"/>
    <property type="molecule type" value="Genomic_DNA"/>
</dbReference>
<feature type="transmembrane region" description="Helical" evidence="1">
    <location>
        <begin position="235"/>
        <end position="254"/>
    </location>
</feature>
<evidence type="ECO:0000313" key="2">
    <source>
        <dbReference type="EMBL" id="KKQ07900.1"/>
    </source>
</evidence>
<sequence length="405" mass="46823">MNGIKSLNIIFLLFIGLILRVILANLEGFKIDVDAWFAWALRINEVGFANFYSSQIWTNYTPGYLYVLGLLGFIKNLFSLDSSFFYLLLKIPSILSELILGVFIYRLSSQHFNERISIFLSSLVFLNPAFIFNSAIWGQIDGLLSLFMVFSIYYLIQKNLILSSVFFSIALLIKPQALAITPVFFLYLVKNFNLTSFLKLSLPAPILFTILSFPFFPGNPIAGLFALFQNMINDYSYTSLFAYNLWGIVGFWINDTQGYLITYKDWGIYLLIIYWLVLSFVYFKKNIGLFTMSALATLGFYFLPTRVHERYLYPSLIFLILAAIEQKSSKIIIFQILLSLVHFLNLYYVYIYYNELYLNLTKVLYNQIIYEVLNNSSKIISSISTLLFILAGFIIIKPSNAKKTY</sequence>
<keyword evidence="1" id="KW-0812">Transmembrane</keyword>
<evidence type="ECO:0000313" key="3">
    <source>
        <dbReference type="Proteomes" id="UP000034492"/>
    </source>
</evidence>
<evidence type="ECO:0000256" key="1">
    <source>
        <dbReference type="SAM" id="Phobius"/>
    </source>
</evidence>
<feature type="transmembrane region" description="Helical" evidence="1">
    <location>
        <begin position="332"/>
        <end position="353"/>
    </location>
</feature>
<feature type="transmembrane region" description="Helical" evidence="1">
    <location>
        <begin position="379"/>
        <end position="396"/>
    </location>
</feature>
<feature type="transmembrane region" description="Helical" evidence="1">
    <location>
        <begin position="84"/>
        <end position="105"/>
    </location>
</feature>
<dbReference type="AlphaFoldDB" id="A0A0G0F2P9"/>
<evidence type="ECO:0008006" key="4">
    <source>
        <dbReference type="Google" id="ProtNLM"/>
    </source>
</evidence>
<feature type="transmembrane region" description="Helical" evidence="1">
    <location>
        <begin position="7"/>
        <end position="24"/>
    </location>
</feature>
<feature type="transmembrane region" description="Helical" evidence="1">
    <location>
        <begin position="206"/>
        <end position="228"/>
    </location>
</feature>
<organism evidence="2 3">
    <name type="scientific">Candidatus Daviesbacteria bacterium GW2011_GWB1_36_5</name>
    <dbReference type="NCBI Taxonomy" id="1618426"/>
    <lineage>
        <taxon>Bacteria</taxon>
        <taxon>Candidatus Daviesiibacteriota</taxon>
    </lineage>
</organism>
<accession>A0A0G0F2P9</accession>
<gene>
    <name evidence="2" type="ORF">US19_C0035G0011</name>
</gene>
<comment type="caution">
    <text evidence="2">The sequence shown here is derived from an EMBL/GenBank/DDBJ whole genome shotgun (WGS) entry which is preliminary data.</text>
</comment>
<proteinExistence type="predicted"/>
<keyword evidence="1" id="KW-0472">Membrane</keyword>
<feature type="transmembrane region" description="Helical" evidence="1">
    <location>
        <begin position="266"/>
        <end position="283"/>
    </location>
</feature>
<feature type="transmembrane region" description="Helical" evidence="1">
    <location>
        <begin position="136"/>
        <end position="156"/>
    </location>
</feature>
<dbReference type="Proteomes" id="UP000034492">
    <property type="component" value="Unassembled WGS sequence"/>
</dbReference>
<reference evidence="2 3" key="1">
    <citation type="journal article" date="2015" name="Nature">
        <title>rRNA introns, odd ribosomes, and small enigmatic genomes across a large radiation of phyla.</title>
        <authorList>
            <person name="Brown C.T."/>
            <person name="Hug L.A."/>
            <person name="Thomas B.C."/>
            <person name="Sharon I."/>
            <person name="Castelle C.J."/>
            <person name="Singh A."/>
            <person name="Wilkins M.J."/>
            <person name="Williams K.H."/>
            <person name="Banfield J.F."/>
        </authorList>
    </citation>
    <scope>NUCLEOTIDE SEQUENCE [LARGE SCALE GENOMIC DNA]</scope>
</reference>